<dbReference type="AlphaFoldDB" id="A0A096MFS9"/>
<keyword evidence="3 6" id="KW-0812">Transmembrane</keyword>
<feature type="transmembrane region" description="Helical" evidence="6">
    <location>
        <begin position="183"/>
        <end position="201"/>
    </location>
</feature>
<dbReference type="GO" id="GO:0015095">
    <property type="term" value="F:magnesium ion transmembrane transporter activity"/>
    <property type="evidence" value="ECO:0007669"/>
    <property type="project" value="InterPro"/>
</dbReference>
<feature type="transmembrane region" description="Helical" evidence="6">
    <location>
        <begin position="110"/>
        <end position="129"/>
    </location>
</feature>
<comment type="subcellular location">
    <subcellularLocation>
        <location evidence="1">Membrane</location>
        <topology evidence="1">Multi-pass membrane protein</topology>
    </subcellularLocation>
</comment>
<keyword evidence="8" id="KW-1185">Reference proteome</keyword>
<evidence type="ECO:0000256" key="5">
    <source>
        <dbReference type="ARBA" id="ARBA00023136"/>
    </source>
</evidence>
<feature type="transmembrane region" description="Helical" evidence="6">
    <location>
        <begin position="150"/>
        <end position="171"/>
    </location>
</feature>
<proteinExistence type="inferred from homology"/>
<dbReference type="EMBL" id="AYCK01003985">
    <property type="status" value="NOT_ANNOTATED_CDS"/>
    <property type="molecule type" value="Genomic_DNA"/>
</dbReference>
<dbReference type="PANTHER" id="PTHR12570">
    <property type="match status" value="1"/>
</dbReference>
<dbReference type="InterPro" id="IPR008521">
    <property type="entry name" value="Mg_trans_NIPA"/>
</dbReference>
<feature type="transmembrane region" description="Helical" evidence="6">
    <location>
        <begin position="42"/>
        <end position="62"/>
    </location>
</feature>
<evidence type="ECO:0000256" key="1">
    <source>
        <dbReference type="ARBA" id="ARBA00004141"/>
    </source>
</evidence>
<reference evidence="7" key="2">
    <citation type="submission" date="2025-08" db="UniProtKB">
        <authorList>
            <consortium name="Ensembl"/>
        </authorList>
    </citation>
    <scope>IDENTIFICATION</scope>
</reference>
<feature type="transmembrane region" description="Helical" evidence="6">
    <location>
        <begin position="306"/>
        <end position="329"/>
    </location>
</feature>
<dbReference type="Pfam" id="PF05653">
    <property type="entry name" value="Mg_trans_NIPA"/>
    <property type="match status" value="1"/>
</dbReference>
<reference evidence="7" key="3">
    <citation type="submission" date="2025-09" db="UniProtKB">
        <authorList>
            <consortium name="Ensembl"/>
        </authorList>
    </citation>
    <scope>IDENTIFICATION</scope>
</reference>
<reference evidence="8" key="1">
    <citation type="submission" date="2013-10" db="EMBL/GenBank/DDBJ databases">
        <authorList>
            <person name="Schartl M."/>
            <person name="Warren W."/>
        </authorList>
    </citation>
    <scope>NUCLEOTIDE SEQUENCE [LARGE SCALE GENOMIC DNA]</scope>
    <source>
        <strain evidence="8">female</strain>
    </source>
</reference>
<evidence type="ECO:0000256" key="3">
    <source>
        <dbReference type="ARBA" id="ARBA00022692"/>
    </source>
</evidence>
<evidence type="ECO:0000256" key="2">
    <source>
        <dbReference type="ARBA" id="ARBA00007230"/>
    </source>
</evidence>
<protein>
    <submittedName>
        <fullName evidence="7">NIPA like domain containing 2</fullName>
    </submittedName>
</protein>
<name>A0A096MFS9_POEFO</name>
<sequence length="408" mass="45151">MENSSDFNATVPLISAEALRAQIVQNPLQACWSWSTAHVCNYLLGIIISICGNVLISVSLNIQKYSHVRQAQRASKPYYTSGMWWSGVVLMGVGELGNFAAYGFAPASLIAPLGCVSVIASAVISVVFLKETVRASDVVGKQTLELRGSLAITGTYLLVTFAPHASTHITAHLVQYYAISWHFLLYLFIEVILFCILLYLYKRRGVKHIVIVMLLVALLASLTVISVKAVSGMITESITSQLQLIYPIFYVMLVVMVASCAFQIKFLNQAMKMFDATEVVPINFVFFTASAIVAAGIIFYQEFEGLALLNIFMFLFGCLLSFIGVFLIARNRPKIKQQDRTFIPMDKIPDLCNALESNCSTQPLLNTISLFGADLNQCVTTEIYTTKNMSNVRKANLSGRWKSHVDVE</sequence>
<evidence type="ECO:0000313" key="8">
    <source>
        <dbReference type="Proteomes" id="UP000028760"/>
    </source>
</evidence>
<dbReference type="OMA" id="HLQQSFI"/>
<feature type="transmembrane region" description="Helical" evidence="6">
    <location>
        <begin position="279"/>
        <end position="300"/>
    </location>
</feature>
<feature type="transmembrane region" description="Helical" evidence="6">
    <location>
        <begin position="208"/>
        <end position="227"/>
    </location>
</feature>
<accession>A0A096MFS9</accession>
<dbReference type="Proteomes" id="UP000028760">
    <property type="component" value="Unassembled WGS sequence"/>
</dbReference>
<dbReference type="Ensembl" id="ENSPFOT00000026299.1">
    <property type="protein sequence ID" value="ENSPFOP00000030270.1"/>
    <property type="gene ID" value="ENSPFOG00000012292.2"/>
</dbReference>
<evidence type="ECO:0000313" key="7">
    <source>
        <dbReference type="Ensembl" id="ENSPFOP00000030270.1"/>
    </source>
</evidence>
<dbReference type="PANTHER" id="PTHR12570:SF16">
    <property type="entry name" value="NIPA-LIKE PROTEIN 2"/>
    <property type="match status" value="1"/>
</dbReference>
<feature type="transmembrane region" description="Helical" evidence="6">
    <location>
        <begin position="83"/>
        <end position="104"/>
    </location>
</feature>
<comment type="similarity">
    <text evidence="2">Belongs to the NIPA family.</text>
</comment>
<dbReference type="GeneTree" id="ENSGT00940000159321"/>
<organism evidence="7 8">
    <name type="scientific">Poecilia formosa</name>
    <name type="common">Amazon molly</name>
    <name type="synonym">Limia formosa</name>
    <dbReference type="NCBI Taxonomy" id="48698"/>
    <lineage>
        <taxon>Eukaryota</taxon>
        <taxon>Metazoa</taxon>
        <taxon>Chordata</taxon>
        <taxon>Craniata</taxon>
        <taxon>Vertebrata</taxon>
        <taxon>Euteleostomi</taxon>
        <taxon>Actinopterygii</taxon>
        <taxon>Neopterygii</taxon>
        <taxon>Teleostei</taxon>
        <taxon>Neoteleostei</taxon>
        <taxon>Acanthomorphata</taxon>
        <taxon>Ovalentaria</taxon>
        <taxon>Atherinomorphae</taxon>
        <taxon>Cyprinodontiformes</taxon>
        <taxon>Poeciliidae</taxon>
        <taxon>Poeciliinae</taxon>
        <taxon>Poecilia</taxon>
    </lineage>
</organism>
<dbReference type="GO" id="GO:0016020">
    <property type="term" value="C:membrane"/>
    <property type="evidence" value="ECO:0007669"/>
    <property type="project" value="UniProtKB-SubCell"/>
</dbReference>
<keyword evidence="5 6" id="KW-0472">Membrane</keyword>
<evidence type="ECO:0000256" key="4">
    <source>
        <dbReference type="ARBA" id="ARBA00022989"/>
    </source>
</evidence>
<feature type="transmembrane region" description="Helical" evidence="6">
    <location>
        <begin position="247"/>
        <end position="267"/>
    </location>
</feature>
<evidence type="ECO:0000256" key="6">
    <source>
        <dbReference type="SAM" id="Phobius"/>
    </source>
</evidence>
<keyword evidence="4 6" id="KW-1133">Transmembrane helix</keyword>